<comment type="caution">
    <text evidence="2">The sequence shown here is derived from an EMBL/GenBank/DDBJ whole genome shotgun (WGS) entry which is preliminary data.</text>
</comment>
<keyword evidence="3" id="KW-1185">Reference proteome</keyword>
<evidence type="ECO:0000256" key="1">
    <source>
        <dbReference type="SAM" id="MobiDB-lite"/>
    </source>
</evidence>
<organism evidence="2 3">
    <name type="scientific">Pseudonocardia charpentierae</name>
    <dbReference type="NCBI Taxonomy" id="3075545"/>
    <lineage>
        <taxon>Bacteria</taxon>
        <taxon>Bacillati</taxon>
        <taxon>Actinomycetota</taxon>
        <taxon>Actinomycetes</taxon>
        <taxon>Pseudonocardiales</taxon>
        <taxon>Pseudonocardiaceae</taxon>
        <taxon>Pseudonocardia</taxon>
    </lineage>
</organism>
<accession>A0ABU2NFM6</accession>
<feature type="region of interest" description="Disordered" evidence="1">
    <location>
        <begin position="1"/>
        <end position="22"/>
    </location>
</feature>
<name>A0ABU2NFM6_9PSEU</name>
<gene>
    <name evidence="2" type="ORF">RM445_19955</name>
</gene>
<sequence length="275" mass="29009">MCAATTDLTQNASPANRDGGPISDSDVAAVLRPFVRATRPLLGALSDSDAFGLQARAMRAADSAAPRVDRKLRERLVDRLASTHAPGTAAWAQMDMHARSQWWVRRVGRLTSLVAAVPGFGGVITSKLPVTSVLGAAAQGLVLCAIADEHDMHDEADVVALLGAVMFRRDLCPPARADLSPASDAAADARAAELTADLENEKKPAVARLGGAVWRLGRALLSVEAELGKRPRGGRIARWVSLVPVVGVAGKYFGEWSGLKKAATSGEAWIHSRRG</sequence>
<evidence type="ECO:0008006" key="4">
    <source>
        <dbReference type="Google" id="ProtNLM"/>
    </source>
</evidence>
<proteinExistence type="predicted"/>
<reference evidence="3" key="1">
    <citation type="submission" date="2023-07" db="EMBL/GenBank/DDBJ databases">
        <title>30 novel species of actinomycetes from the DSMZ collection.</title>
        <authorList>
            <person name="Nouioui I."/>
        </authorList>
    </citation>
    <scope>NUCLEOTIDE SEQUENCE [LARGE SCALE GENOMIC DNA]</scope>
    <source>
        <strain evidence="3">DSM 45834</strain>
    </source>
</reference>
<evidence type="ECO:0000313" key="2">
    <source>
        <dbReference type="EMBL" id="MDT0351803.1"/>
    </source>
</evidence>
<evidence type="ECO:0000313" key="3">
    <source>
        <dbReference type="Proteomes" id="UP001183202"/>
    </source>
</evidence>
<protein>
    <recommendedName>
        <fullName evidence="4">EcsC protein family protein</fullName>
    </recommendedName>
</protein>
<dbReference type="RefSeq" id="WP_311558251.1">
    <property type="nucleotide sequence ID" value="NZ_JAVREJ010000014.1"/>
</dbReference>
<dbReference type="Proteomes" id="UP001183202">
    <property type="component" value="Unassembled WGS sequence"/>
</dbReference>
<dbReference type="EMBL" id="JAVREJ010000014">
    <property type="protein sequence ID" value="MDT0351803.1"/>
    <property type="molecule type" value="Genomic_DNA"/>
</dbReference>
<feature type="compositionally biased region" description="Polar residues" evidence="1">
    <location>
        <begin position="1"/>
        <end position="14"/>
    </location>
</feature>